<accession>A0A166B3G7</accession>
<evidence type="ECO:0000313" key="2">
    <source>
        <dbReference type="EMBL" id="KZP12237.1"/>
    </source>
</evidence>
<dbReference type="EMBL" id="KV417650">
    <property type="protein sequence ID" value="KZP12237.1"/>
    <property type="molecule type" value="Genomic_DNA"/>
</dbReference>
<dbReference type="OrthoDB" id="3176171at2759"/>
<evidence type="ECO:0000313" key="3">
    <source>
        <dbReference type="Proteomes" id="UP000076532"/>
    </source>
</evidence>
<dbReference type="Proteomes" id="UP000076532">
    <property type="component" value="Unassembled WGS sequence"/>
</dbReference>
<organism evidence="2 3">
    <name type="scientific">Athelia psychrophila</name>
    <dbReference type="NCBI Taxonomy" id="1759441"/>
    <lineage>
        <taxon>Eukaryota</taxon>
        <taxon>Fungi</taxon>
        <taxon>Dikarya</taxon>
        <taxon>Basidiomycota</taxon>
        <taxon>Agaricomycotina</taxon>
        <taxon>Agaricomycetes</taxon>
        <taxon>Agaricomycetidae</taxon>
        <taxon>Atheliales</taxon>
        <taxon>Atheliaceae</taxon>
        <taxon>Athelia</taxon>
    </lineage>
</organism>
<sequence length="105" mass="11532">MSSSWMATVEPGDPRRPVPRQHRSARVQDELLESALIRPTDSTCACTSQTIHLVADSATRSSTPAPYIFNNILTGTFNNHVRAAMRATDSLSSRTDRPSHARLSP</sequence>
<evidence type="ECO:0000256" key="1">
    <source>
        <dbReference type="SAM" id="MobiDB-lite"/>
    </source>
</evidence>
<feature type="region of interest" description="Disordered" evidence="1">
    <location>
        <begin position="1"/>
        <end position="24"/>
    </location>
</feature>
<name>A0A166B3G7_9AGAM</name>
<dbReference type="AlphaFoldDB" id="A0A166B3G7"/>
<reference evidence="2 3" key="1">
    <citation type="journal article" date="2016" name="Mol. Biol. Evol.">
        <title>Comparative Genomics of Early-Diverging Mushroom-Forming Fungi Provides Insights into the Origins of Lignocellulose Decay Capabilities.</title>
        <authorList>
            <person name="Nagy L.G."/>
            <person name="Riley R."/>
            <person name="Tritt A."/>
            <person name="Adam C."/>
            <person name="Daum C."/>
            <person name="Floudas D."/>
            <person name="Sun H."/>
            <person name="Yadav J.S."/>
            <person name="Pangilinan J."/>
            <person name="Larsson K.H."/>
            <person name="Matsuura K."/>
            <person name="Barry K."/>
            <person name="Labutti K."/>
            <person name="Kuo R."/>
            <person name="Ohm R.A."/>
            <person name="Bhattacharya S.S."/>
            <person name="Shirouzu T."/>
            <person name="Yoshinaga Y."/>
            <person name="Martin F.M."/>
            <person name="Grigoriev I.V."/>
            <person name="Hibbett D.S."/>
        </authorList>
    </citation>
    <scope>NUCLEOTIDE SEQUENCE [LARGE SCALE GENOMIC DNA]</scope>
    <source>
        <strain evidence="2 3">CBS 109695</strain>
    </source>
</reference>
<protein>
    <submittedName>
        <fullName evidence="2">Uncharacterized protein</fullName>
    </submittedName>
</protein>
<proteinExistence type="predicted"/>
<gene>
    <name evidence="2" type="ORF">FIBSPDRAFT_165238</name>
</gene>
<keyword evidence="3" id="KW-1185">Reference proteome</keyword>